<protein>
    <submittedName>
        <fullName evidence="1">Uncharacterized protein</fullName>
    </submittedName>
</protein>
<organism evidence="1">
    <name type="scientific">marine sediment metagenome</name>
    <dbReference type="NCBI Taxonomy" id="412755"/>
    <lineage>
        <taxon>unclassified sequences</taxon>
        <taxon>metagenomes</taxon>
        <taxon>ecological metagenomes</taxon>
    </lineage>
</organism>
<reference evidence="1" key="1">
    <citation type="journal article" date="2015" name="Nature">
        <title>Complex archaea that bridge the gap between prokaryotes and eukaryotes.</title>
        <authorList>
            <person name="Spang A."/>
            <person name="Saw J.H."/>
            <person name="Jorgensen S.L."/>
            <person name="Zaremba-Niedzwiedzka K."/>
            <person name="Martijn J."/>
            <person name="Lind A.E."/>
            <person name="van Eijk R."/>
            <person name="Schleper C."/>
            <person name="Guy L."/>
            <person name="Ettema T.J."/>
        </authorList>
    </citation>
    <scope>NUCLEOTIDE SEQUENCE</scope>
</reference>
<feature type="non-terminal residue" evidence="1">
    <location>
        <position position="130"/>
    </location>
</feature>
<name>A0A0F8Z9C2_9ZZZZ</name>
<accession>A0A0F8Z9C2</accession>
<comment type="caution">
    <text evidence="1">The sequence shown here is derived from an EMBL/GenBank/DDBJ whole genome shotgun (WGS) entry which is preliminary data.</text>
</comment>
<sequence>MSPFTRKQKVGKKTYSKETISKQQIEEDWTHFSLIYPNIIGLTDDEIDKFIAEAKIKHWSENDKVTKEYIKHMKVYNQNDIRDISKKAFKKFNKKMKQKISTNDLNPYSKDKTIFLTSPRGGFNILSDFG</sequence>
<evidence type="ECO:0000313" key="1">
    <source>
        <dbReference type="EMBL" id="KKK56686.1"/>
    </source>
</evidence>
<dbReference type="EMBL" id="LAZR01064869">
    <property type="protein sequence ID" value="KKK56686.1"/>
    <property type="molecule type" value="Genomic_DNA"/>
</dbReference>
<proteinExistence type="predicted"/>
<dbReference type="AlphaFoldDB" id="A0A0F8Z9C2"/>
<gene>
    <name evidence="1" type="ORF">LCGC14_3062050</name>
</gene>